<evidence type="ECO:0000256" key="5">
    <source>
        <dbReference type="ARBA" id="ARBA00022946"/>
    </source>
</evidence>
<name>A0ABW2IZC3_9GAMM</name>
<comment type="caution">
    <text evidence="15">The sequence shown here is derived from an EMBL/GenBank/DDBJ whole genome shotgun (WGS) entry which is preliminary data.</text>
</comment>
<evidence type="ECO:0000256" key="7">
    <source>
        <dbReference type="ARBA" id="ARBA00037899"/>
    </source>
</evidence>
<evidence type="ECO:0000256" key="6">
    <source>
        <dbReference type="ARBA" id="ARBA00023002"/>
    </source>
</evidence>
<evidence type="ECO:0000256" key="3">
    <source>
        <dbReference type="ARBA" id="ARBA00022630"/>
    </source>
</evidence>
<feature type="domain" description="Acyl-CoA dehydrogenase/oxidase C-terminal" evidence="12">
    <location>
        <begin position="240"/>
        <end position="385"/>
    </location>
</feature>
<dbReference type="Proteomes" id="UP001596506">
    <property type="component" value="Unassembled WGS sequence"/>
</dbReference>
<dbReference type="InterPro" id="IPR009100">
    <property type="entry name" value="AcylCoA_DH/oxidase_NM_dom_sf"/>
</dbReference>
<reference evidence="16" key="1">
    <citation type="journal article" date="2019" name="Int. J. Syst. Evol. Microbiol.">
        <title>The Global Catalogue of Microorganisms (GCM) 10K type strain sequencing project: providing services to taxonomists for standard genome sequencing and annotation.</title>
        <authorList>
            <consortium name="The Broad Institute Genomics Platform"/>
            <consortium name="The Broad Institute Genome Sequencing Center for Infectious Disease"/>
            <person name="Wu L."/>
            <person name="Ma J."/>
        </authorList>
    </citation>
    <scope>NUCLEOTIDE SEQUENCE [LARGE SCALE GENOMIC DNA]</scope>
    <source>
        <strain evidence="16">CCUG 60559</strain>
    </source>
</reference>
<evidence type="ECO:0000259" key="13">
    <source>
        <dbReference type="Pfam" id="PF02770"/>
    </source>
</evidence>
<feature type="domain" description="Acyl-CoA dehydrogenase/oxidase N-terminal" evidence="14">
    <location>
        <begin position="20"/>
        <end position="132"/>
    </location>
</feature>
<dbReference type="Pfam" id="PF02771">
    <property type="entry name" value="Acyl-CoA_dh_N"/>
    <property type="match status" value="1"/>
</dbReference>
<accession>A0ABW2IZC3</accession>
<dbReference type="CDD" id="cd01151">
    <property type="entry name" value="GCD"/>
    <property type="match status" value="1"/>
</dbReference>
<keyword evidence="5" id="KW-0809">Transit peptide</keyword>
<evidence type="ECO:0000256" key="1">
    <source>
        <dbReference type="ARBA" id="ARBA00001974"/>
    </source>
</evidence>
<comment type="cofactor">
    <cofactor evidence="1 11">
        <name>FAD</name>
        <dbReference type="ChEBI" id="CHEBI:57692"/>
    </cofactor>
</comment>
<comment type="pathway">
    <text evidence="8">Amino-acid metabolism; tryptophan metabolism.</text>
</comment>
<dbReference type="EC" id="1.3.8.6" evidence="9"/>
<evidence type="ECO:0000259" key="12">
    <source>
        <dbReference type="Pfam" id="PF00441"/>
    </source>
</evidence>
<gene>
    <name evidence="15" type="ORF">ACFQQA_17955</name>
</gene>
<evidence type="ECO:0000313" key="15">
    <source>
        <dbReference type="EMBL" id="MFC7296605.1"/>
    </source>
</evidence>
<dbReference type="PANTHER" id="PTHR42807">
    <property type="entry name" value="GLUTARYL-COA DEHYDROGENASE, MITOCHONDRIAL"/>
    <property type="match status" value="1"/>
</dbReference>
<dbReference type="InterPro" id="IPR046373">
    <property type="entry name" value="Acyl-CoA_Oxase/DH_mid-dom_sf"/>
</dbReference>
<keyword evidence="3 11" id="KW-0285">Flavoprotein</keyword>
<dbReference type="RefSeq" id="WP_100690018.1">
    <property type="nucleotide sequence ID" value="NZ_JBHTBD010000014.1"/>
</dbReference>
<protein>
    <recommendedName>
        <fullName evidence="9">glutaryl-CoA dehydrogenase (ETF)</fullName>
        <ecNumber evidence="9">1.3.8.6</ecNumber>
    </recommendedName>
</protein>
<evidence type="ECO:0000256" key="9">
    <source>
        <dbReference type="ARBA" id="ARBA00039033"/>
    </source>
</evidence>
<dbReference type="PANTHER" id="PTHR42807:SF1">
    <property type="entry name" value="GLUTARYL-COA DEHYDROGENASE, MITOCHONDRIAL"/>
    <property type="match status" value="1"/>
</dbReference>
<dbReference type="Gene3D" id="1.10.540.10">
    <property type="entry name" value="Acyl-CoA dehydrogenase/oxidase, N-terminal domain"/>
    <property type="match status" value="1"/>
</dbReference>
<dbReference type="SUPFAM" id="SSF47203">
    <property type="entry name" value="Acyl-CoA dehydrogenase C-terminal domain-like"/>
    <property type="match status" value="1"/>
</dbReference>
<dbReference type="PIRSF" id="PIRSF016578">
    <property type="entry name" value="HsaA"/>
    <property type="match status" value="1"/>
</dbReference>
<dbReference type="InterPro" id="IPR006091">
    <property type="entry name" value="Acyl-CoA_Oxase/DH_mid-dom"/>
</dbReference>
<feature type="domain" description="Acyl-CoA oxidase/dehydrogenase middle" evidence="13">
    <location>
        <begin position="136"/>
        <end position="227"/>
    </location>
</feature>
<dbReference type="InterPro" id="IPR013786">
    <property type="entry name" value="AcylCoA_DH/ox_N"/>
</dbReference>
<dbReference type="Pfam" id="PF00441">
    <property type="entry name" value="Acyl-CoA_dh_1"/>
    <property type="match status" value="1"/>
</dbReference>
<dbReference type="EMBL" id="JBHTBD010000014">
    <property type="protein sequence ID" value="MFC7296605.1"/>
    <property type="molecule type" value="Genomic_DNA"/>
</dbReference>
<keyword evidence="6 11" id="KW-0560">Oxidoreductase</keyword>
<sequence length="393" mass="43453">MANQASFNWEDPLLLDQQLTEDERMVRESARQFAESKLRPRVLEAFRNEQTDPEIFREMGETGLLGCTIPEQYGGSGLNYVCYGLIAREVERVDSGYRSMMSVQSSLVMVPIYEFGNEETRQKYLPKLASGEWIGCFGLTEPDHGSDPGNMATRARKVDGGYRLTGSKMWITNSPIADVFVVWAKDDDGAIRGFVLEKGWEGLTAPAIHGKVGLRASITGEIVMDGVFVPEENAFPDVRGLKGPFTCLNSARYGISWGALGAAEDCWHTARKYVLDRKQFNRPLAANQLIQKKLADMQTDITLALQGCLRLGRMKDEGTAAVEITSIMKRNSCGKALDVARLARDMLGGNGISDEFGVARHLVNLEVVNTYEGTHDVHALILGRAQTGLQAFF</sequence>
<evidence type="ECO:0000313" key="16">
    <source>
        <dbReference type="Proteomes" id="UP001596506"/>
    </source>
</evidence>
<organism evidence="15 16">
    <name type="scientific">Marinobacter aromaticivorans</name>
    <dbReference type="NCBI Taxonomy" id="1494078"/>
    <lineage>
        <taxon>Bacteria</taxon>
        <taxon>Pseudomonadati</taxon>
        <taxon>Pseudomonadota</taxon>
        <taxon>Gammaproteobacteria</taxon>
        <taxon>Pseudomonadales</taxon>
        <taxon>Marinobacteraceae</taxon>
        <taxon>Marinobacter</taxon>
    </lineage>
</organism>
<evidence type="ECO:0000256" key="2">
    <source>
        <dbReference type="ARBA" id="ARBA00009347"/>
    </source>
</evidence>
<dbReference type="InterPro" id="IPR037069">
    <property type="entry name" value="AcylCoA_DH/ox_N_sf"/>
</dbReference>
<evidence type="ECO:0000256" key="4">
    <source>
        <dbReference type="ARBA" id="ARBA00022827"/>
    </source>
</evidence>
<dbReference type="Pfam" id="PF02770">
    <property type="entry name" value="Acyl-CoA_dh_M"/>
    <property type="match status" value="1"/>
</dbReference>
<dbReference type="InterPro" id="IPR006089">
    <property type="entry name" value="Acyl-CoA_DH_CS"/>
</dbReference>
<evidence type="ECO:0000256" key="10">
    <source>
        <dbReference type="ARBA" id="ARBA00049493"/>
    </source>
</evidence>
<comment type="catalytic activity">
    <reaction evidence="10">
        <text>glutaryl-CoA + oxidized [electron-transfer flavoprotein] + 2 H(+) = (2E)-butenoyl-CoA + reduced [electron-transfer flavoprotein] + CO2</text>
        <dbReference type="Rhea" id="RHEA:13389"/>
        <dbReference type="Rhea" id="RHEA-COMP:10685"/>
        <dbReference type="Rhea" id="RHEA-COMP:10686"/>
        <dbReference type="ChEBI" id="CHEBI:15378"/>
        <dbReference type="ChEBI" id="CHEBI:16526"/>
        <dbReference type="ChEBI" id="CHEBI:57332"/>
        <dbReference type="ChEBI" id="CHEBI:57378"/>
        <dbReference type="ChEBI" id="CHEBI:57692"/>
        <dbReference type="ChEBI" id="CHEBI:58307"/>
        <dbReference type="EC" id="1.3.8.6"/>
    </reaction>
</comment>
<dbReference type="Gene3D" id="2.40.110.10">
    <property type="entry name" value="Butyryl-CoA Dehydrogenase, subunit A, domain 2"/>
    <property type="match status" value="1"/>
</dbReference>
<dbReference type="InterPro" id="IPR036250">
    <property type="entry name" value="AcylCo_DH-like_C"/>
</dbReference>
<evidence type="ECO:0000259" key="14">
    <source>
        <dbReference type="Pfam" id="PF02771"/>
    </source>
</evidence>
<dbReference type="SUPFAM" id="SSF56645">
    <property type="entry name" value="Acyl-CoA dehydrogenase NM domain-like"/>
    <property type="match status" value="1"/>
</dbReference>
<dbReference type="PROSITE" id="PS00073">
    <property type="entry name" value="ACYL_COA_DH_2"/>
    <property type="match status" value="1"/>
</dbReference>
<keyword evidence="16" id="KW-1185">Reference proteome</keyword>
<dbReference type="Gene3D" id="1.20.140.10">
    <property type="entry name" value="Butyryl-CoA Dehydrogenase, subunit A, domain 3"/>
    <property type="match status" value="1"/>
</dbReference>
<evidence type="ECO:0000256" key="11">
    <source>
        <dbReference type="RuleBase" id="RU362125"/>
    </source>
</evidence>
<dbReference type="InterPro" id="IPR009075">
    <property type="entry name" value="AcylCo_DH/oxidase_C"/>
</dbReference>
<comment type="similarity">
    <text evidence="2 11">Belongs to the acyl-CoA dehydrogenase family.</text>
</comment>
<evidence type="ECO:0000256" key="8">
    <source>
        <dbReference type="ARBA" id="ARBA00037927"/>
    </source>
</evidence>
<keyword evidence="4 11" id="KW-0274">FAD</keyword>
<proteinExistence type="inferred from homology"/>
<comment type="pathway">
    <text evidence="7">Amino-acid metabolism; lysine degradation.</text>
</comment>
<dbReference type="InterPro" id="IPR052033">
    <property type="entry name" value="Glutaryl-CoA_DH_mitochondrial"/>
</dbReference>